<accession>A0A1G5E7P3</accession>
<keyword evidence="1" id="KW-1133">Transmembrane helix</keyword>
<gene>
    <name evidence="2" type="ORF">SAMN05660710_00970</name>
</gene>
<evidence type="ECO:0000256" key="1">
    <source>
        <dbReference type="SAM" id="Phobius"/>
    </source>
</evidence>
<organism evidence="2 3">
    <name type="scientific">Paracoccus tibetensis</name>
    <dbReference type="NCBI Taxonomy" id="336292"/>
    <lineage>
        <taxon>Bacteria</taxon>
        <taxon>Pseudomonadati</taxon>
        <taxon>Pseudomonadota</taxon>
        <taxon>Alphaproteobacteria</taxon>
        <taxon>Rhodobacterales</taxon>
        <taxon>Paracoccaceae</taxon>
        <taxon>Paracoccus</taxon>
    </lineage>
</organism>
<reference evidence="2 3" key="1">
    <citation type="submission" date="2016-10" db="EMBL/GenBank/DDBJ databases">
        <authorList>
            <person name="de Groot N.N."/>
        </authorList>
    </citation>
    <scope>NUCLEOTIDE SEQUENCE [LARGE SCALE GENOMIC DNA]</scope>
    <source>
        <strain evidence="2 3">CGMCC 1.8925</strain>
    </source>
</reference>
<protein>
    <submittedName>
        <fullName evidence="2">Uncharacterized conserved protein</fullName>
    </submittedName>
</protein>
<dbReference type="PANTHER" id="PTHR41795">
    <property type="entry name" value="EXOPOLYSACCHARIDE SYNTHESIS PROTEIN"/>
    <property type="match status" value="1"/>
</dbReference>
<dbReference type="InterPro" id="IPR010331">
    <property type="entry name" value="ExoD"/>
</dbReference>
<dbReference type="AlphaFoldDB" id="A0A1G5E7P3"/>
<proteinExistence type="predicted"/>
<evidence type="ECO:0000313" key="3">
    <source>
        <dbReference type="Proteomes" id="UP000199502"/>
    </source>
</evidence>
<dbReference type="EMBL" id="FMVT01000003">
    <property type="protein sequence ID" value="SCY22710.1"/>
    <property type="molecule type" value="Genomic_DNA"/>
</dbReference>
<keyword evidence="1" id="KW-0472">Membrane</keyword>
<dbReference type="PIRSF" id="PIRSF033239">
    <property type="entry name" value="ExoD"/>
    <property type="match status" value="1"/>
</dbReference>
<keyword evidence="3" id="KW-1185">Reference proteome</keyword>
<feature type="transmembrane region" description="Helical" evidence="1">
    <location>
        <begin position="45"/>
        <end position="69"/>
    </location>
</feature>
<dbReference type="Pfam" id="PF06055">
    <property type="entry name" value="ExoD"/>
    <property type="match status" value="1"/>
</dbReference>
<name>A0A1G5E7P3_9RHOB</name>
<keyword evidence="1" id="KW-0812">Transmembrane</keyword>
<dbReference type="RefSeq" id="WP_090740862.1">
    <property type="nucleotide sequence ID" value="NZ_FMVT01000003.1"/>
</dbReference>
<dbReference type="OrthoDB" id="7949130at2"/>
<dbReference type="Proteomes" id="UP000199502">
    <property type="component" value="Unassembled WGS sequence"/>
</dbReference>
<evidence type="ECO:0000313" key="2">
    <source>
        <dbReference type="EMBL" id="SCY22710.1"/>
    </source>
</evidence>
<dbReference type="STRING" id="336292.SAMN05660710_00970"/>
<dbReference type="PANTHER" id="PTHR41795:SF1">
    <property type="entry name" value="EXOPOLYSACCHARIDE SYNTHESIS PROTEIN"/>
    <property type="match status" value="1"/>
</dbReference>
<sequence>MSDGDGIEDLLDQVQGAAEEDRTSLRKVVDALGADSFIPNLMVPALAVVSPLSGVPLFSSLCGITIALVSAQMLARRERIWLPSKLLDKTLDSGKLTRALEKMKRPARWLDKVTKERLRVLVRRPIIWLVQLACLLCGLAMPFLELVPFTSSILGATVSLFAFGMLARDGLFVLAGFLAMAGVGSGAFWFVNGAIH</sequence>
<feature type="transmembrane region" description="Helical" evidence="1">
    <location>
        <begin position="125"/>
        <end position="143"/>
    </location>
</feature>
<feature type="transmembrane region" description="Helical" evidence="1">
    <location>
        <begin position="171"/>
        <end position="191"/>
    </location>
</feature>